<name>A0A0U3P7Q9_9HYPH</name>
<protein>
    <recommendedName>
        <fullName evidence="5">DUF1496 domain-containing protein</fullName>
    </recommendedName>
</protein>
<organism evidence="3 4">
    <name type="scientific">Pannonibacter phragmitetus</name>
    <dbReference type="NCBI Taxonomy" id="121719"/>
    <lineage>
        <taxon>Bacteria</taxon>
        <taxon>Pseudomonadati</taxon>
        <taxon>Pseudomonadota</taxon>
        <taxon>Alphaproteobacteria</taxon>
        <taxon>Hyphomicrobiales</taxon>
        <taxon>Stappiaceae</taxon>
        <taxon>Pannonibacter</taxon>
    </lineage>
</organism>
<feature type="chain" id="PRO_5006842784" description="DUF1496 domain-containing protein" evidence="2">
    <location>
        <begin position="31"/>
        <end position="100"/>
    </location>
</feature>
<dbReference type="KEGG" id="pphr:APZ00_19035"/>
<dbReference type="EMBL" id="CP013068">
    <property type="protein sequence ID" value="ALV28882.1"/>
    <property type="molecule type" value="Genomic_DNA"/>
</dbReference>
<feature type="signal peptide" evidence="2">
    <location>
        <begin position="1"/>
        <end position="30"/>
    </location>
</feature>
<evidence type="ECO:0000256" key="1">
    <source>
        <dbReference type="SAM" id="MobiDB-lite"/>
    </source>
</evidence>
<sequence length="100" mass="10421">MKTLRLIPGALLSALIPALITATLPAPAGAGEKPKVNCICKANSQDYHVGDVICLRGVIAQCVMSQNVTSWDVSKAPCPSVEAPAPETGEPTDLAYANFE</sequence>
<dbReference type="RefSeq" id="WP_058899862.1">
    <property type="nucleotide sequence ID" value="NZ_CP013068.1"/>
</dbReference>
<proteinExistence type="predicted"/>
<keyword evidence="2" id="KW-0732">Signal</keyword>
<feature type="region of interest" description="Disordered" evidence="1">
    <location>
        <begin position="79"/>
        <end position="100"/>
    </location>
</feature>
<dbReference type="Proteomes" id="UP000064921">
    <property type="component" value="Chromosome"/>
</dbReference>
<gene>
    <name evidence="3" type="ORF">APZ00_19035</name>
</gene>
<dbReference type="AlphaFoldDB" id="A0A0U3P7Q9"/>
<keyword evidence="4" id="KW-1185">Reference proteome</keyword>
<evidence type="ECO:0000313" key="4">
    <source>
        <dbReference type="Proteomes" id="UP000064921"/>
    </source>
</evidence>
<accession>A0A0U3P7Q9</accession>
<evidence type="ECO:0008006" key="5">
    <source>
        <dbReference type="Google" id="ProtNLM"/>
    </source>
</evidence>
<evidence type="ECO:0000256" key="2">
    <source>
        <dbReference type="SAM" id="SignalP"/>
    </source>
</evidence>
<reference evidence="3 4" key="1">
    <citation type="submission" date="2015-10" db="EMBL/GenBank/DDBJ databases">
        <title>The world's first case of liver abscess caused by Pannonibacter phragmitetus.</title>
        <authorList>
            <person name="Ming D."/>
            <person name="Wang M."/>
            <person name="Zhou Y."/>
            <person name="Jiang T."/>
            <person name="Hu S."/>
        </authorList>
    </citation>
    <scope>NUCLEOTIDE SEQUENCE [LARGE SCALE GENOMIC DNA]</scope>
    <source>
        <strain evidence="3 4">31801</strain>
    </source>
</reference>
<evidence type="ECO:0000313" key="3">
    <source>
        <dbReference type="EMBL" id="ALV28882.1"/>
    </source>
</evidence>